<dbReference type="InterPro" id="IPR036388">
    <property type="entry name" value="WH-like_DNA-bd_sf"/>
</dbReference>
<dbReference type="RefSeq" id="WP_388103403.1">
    <property type="nucleotide sequence ID" value="NZ_JBIAHM010000002.1"/>
</dbReference>
<sequence length="418" mass="46001">MNVPDVEEAVAAAFREEWGQVVATLIRVTGDWDLAEECAQDAFTQALDRWRRDGIPRRPGAWLTTTARNRALDVLRREAVGAAKLREVAVLGRDEGPYDPEYDGDDSGVEDDRLRLLFTCCHPALPIEARVALTLRTLAGLTTPEIARAFLVPEATMAQRLVRAKKKIRNAGIPYRVPPAHLLPERTTGVLGVVYLLFNEGYAATAGSDLVRTNLCAEAIRLARVLARLMPDEPEVLGLLALLLLHDARRDTRVDTDGELVTLEDQDRTAWDRSEIDEGAALLETALRRGRPGPYQIQAAIAACHTTAPTAADTDWADIAALYGELQRFVPSAVVRLNRAVAVGMAQHPDAGLELVAELERSGELADYHLLPATRADLLRRSGRTAEAAEAYGRALELVENDAERRFLERRLAECRSA</sequence>
<dbReference type="PANTHER" id="PTHR47756:SF2">
    <property type="entry name" value="BLL6612 PROTEIN"/>
    <property type="match status" value="1"/>
</dbReference>
<dbReference type="SUPFAM" id="SSF88659">
    <property type="entry name" value="Sigma3 and sigma4 domains of RNA polymerase sigma factors"/>
    <property type="match status" value="1"/>
</dbReference>
<keyword evidence="3" id="KW-0731">Sigma factor</keyword>
<keyword evidence="2" id="KW-0805">Transcription regulation</keyword>
<dbReference type="PANTHER" id="PTHR47756">
    <property type="entry name" value="BLL6612 PROTEIN-RELATED"/>
    <property type="match status" value="1"/>
</dbReference>
<evidence type="ECO:0000256" key="3">
    <source>
        <dbReference type="ARBA" id="ARBA00023082"/>
    </source>
</evidence>
<protein>
    <submittedName>
        <fullName evidence="8">RNA polymerase sigma factor</fullName>
    </submittedName>
</protein>
<dbReference type="InterPro" id="IPR013325">
    <property type="entry name" value="RNA_pol_sigma_r2"/>
</dbReference>
<dbReference type="InterPro" id="IPR007627">
    <property type="entry name" value="RNA_pol_sigma70_r2"/>
</dbReference>
<dbReference type="Proteomes" id="UP001601303">
    <property type="component" value="Unassembled WGS sequence"/>
</dbReference>
<comment type="caution">
    <text evidence="8">The sequence shown here is derived from an EMBL/GenBank/DDBJ whole genome shotgun (WGS) entry which is preliminary data.</text>
</comment>
<gene>
    <name evidence="8" type="ORF">ACFYNQ_06420</name>
</gene>
<dbReference type="NCBIfam" id="TIGR02937">
    <property type="entry name" value="sigma70-ECF"/>
    <property type="match status" value="1"/>
</dbReference>
<dbReference type="InterPro" id="IPR014284">
    <property type="entry name" value="RNA_pol_sigma-70_dom"/>
</dbReference>
<evidence type="ECO:0000313" key="9">
    <source>
        <dbReference type="Proteomes" id="UP001601303"/>
    </source>
</evidence>
<dbReference type="InterPro" id="IPR046531">
    <property type="entry name" value="DUF6596"/>
</dbReference>
<evidence type="ECO:0000259" key="5">
    <source>
        <dbReference type="Pfam" id="PF04542"/>
    </source>
</evidence>
<evidence type="ECO:0000256" key="2">
    <source>
        <dbReference type="ARBA" id="ARBA00023015"/>
    </source>
</evidence>
<keyword evidence="4" id="KW-0804">Transcription</keyword>
<evidence type="ECO:0000256" key="4">
    <source>
        <dbReference type="ARBA" id="ARBA00023163"/>
    </source>
</evidence>
<evidence type="ECO:0000259" key="7">
    <source>
        <dbReference type="Pfam" id="PF20239"/>
    </source>
</evidence>
<evidence type="ECO:0000256" key="1">
    <source>
        <dbReference type="ARBA" id="ARBA00010641"/>
    </source>
</evidence>
<dbReference type="Gene3D" id="1.10.10.10">
    <property type="entry name" value="Winged helix-like DNA-binding domain superfamily/Winged helix DNA-binding domain"/>
    <property type="match status" value="1"/>
</dbReference>
<dbReference type="Pfam" id="PF04542">
    <property type="entry name" value="Sigma70_r2"/>
    <property type="match status" value="1"/>
</dbReference>
<dbReference type="Pfam" id="PF08281">
    <property type="entry name" value="Sigma70_r4_2"/>
    <property type="match status" value="1"/>
</dbReference>
<dbReference type="SUPFAM" id="SSF88946">
    <property type="entry name" value="Sigma2 domain of RNA polymerase sigma factors"/>
    <property type="match status" value="1"/>
</dbReference>
<dbReference type="InterPro" id="IPR013324">
    <property type="entry name" value="RNA_pol_sigma_r3/r4-like"/>
</dbReference>
<evidence type="ECO:0000259" key="6">
    <source>
        <dbReference type="Pfam" id="PF08281"/>
    </source>
</evidence>
<evidence type="ECO:0000313" key="8">
    <source>
        <dbReference type="EMBL" id="MFE9598203.1"/>
    </source>
</evidence>
<accession>A0ABW6LWD2</accession>
<reference evidence="8 9" key="1">
    <citation type="submission" date="2024-10" db="EMBL/GenBank/DDBJ databases">
        <title>The Natural Products Discovery Center: Release of the First 8490 Sequenced Strains for Exploring Actinobacteria Biosynthetic Diversity.</title>
        <authorList>
            <person name="Kalkreuter E."/>
            <person name="Kautsar S.A."/>
            <person name="Yang D."/>
            <person name="Bader C.D."/>
            <person name="Teijaro C.N."/>
            <person name="Fluegel L."/>
            <person name="Davis C.M."/>
            <person name="Simpson J.R."/>
            <person name="Lauterbach L."/>
            <person name="Steele A.D."/>
            <person name="Gui C."/>
            <person name="Meng S."/>
            <person name="Li G."/>
            <person name="Viehrig K."/>
            <person name="Ye F."/>
            <person name="Su P."/>
            <person name="Kiefer A.F."/>
            <person name="Nichols A."/>
            <person name="Cepeda A.J."/>
            <person name="Yan W."/>
            <person name="Fan B."/>
            <person name="Jiang Y."/>
            <person name="Adhikari A."/>
            <person name="Zheng C.-J."/>
            <person name="Schuster L."/>
            <person name="Cowan T.M."/>
            <person name="Smanski M.J."/>
            <person name="Chevrette M.G."/>
            <person name="De Carvalho L.P.S."/>
            <person name="Shen B."/>
        </authorList>
    </citation>
    <scope>NUCLEOTIDE SEQUENCE [LARGE SCALE GENOMIC DNA]</scope>
    <source>
        <strain evidence="8 9">NPDC006488</strain>
    </source>
</reference>
<organism evidence="8 9">
    <name type="scientific">Streptomyces hokutonensis</name>
    <dbReference type="NCBI Taxonomy" id="1306990"/>
    <lineage>
        <taxon>Bacteria</taxon>
        <taxon>Bacillati</taxon>
        <taxon>Actinomycetota</taxon>
        <taxon>Actinomycetes</taxon>
        <taxon>Kitasatosporales</taxon>
        <taxon>Streptomycetaceae</taxon>
        <taxon>Streptomyces</taxon>
    </lineage>
</organism>
<feature type="domain" description="RNA polymerase sigma factor 70 region 4 type 2" evidence="6">
    <location>
        <begin position="117"/>
        <end position="168"/>
    </location>
</feature>
<dbReference type="Gene3D" id="1.25.40.10">
    <property type="entry name" value="Tetratricopeptide repeat domain"/>
    <property type="match status" value="1"/>
</dbReference>
<dbReference type="Gene3D" id="1.10.1740.10">
    <property type="match status" value="1"/>
</dbReference>
<keyword evidence="9" id="KW-1185">Reference proteome</keyword>
<comment type="similarity">
    <text evidence="1">Belongs to the sigma-70 factor family. ECF subfamily.</text>
</comment>
<dbReference type="EMBL" id="JBIAHM010000002">
    <property type="protein sequence ID" value="MFE9598203.1"/>
    <property type="molecule type" value="Genomic_DNA"/>
</dbReference>
<feature type="domain" description="DUF6596" evidence="7">
    <location>
        <begin position="186"/>
        <end position="286"/>
    </location>
</feature>
<name>A0ABW6LWD2_9ACTN</name>
<feature type="domain" description="RNA polymerase sigma-70 region 2" evidence="5">
    <location>
        <begin position="19"/>
        <end position="78"/>
    </location>
</feature>
<dbReference type="InterPro" id="IPR011990">
    <property type="entry name" value="TPR-like_helical_dom_sf"/>
</dbReference>
<proteinExistence type="inferred from homology"/>
<dbReference type="Pfam" id="PF20239">
    <property type="entry name" value="DUF6596"/>
    <property type="match status" value="1"/>
</dbReference>
<dbReference type="InterPro" id="IPR013249">
    <property type="entry name" value="RNA_pol_sigma70_r4_t2"/>
</dbReference>